<dbReference type="GO" id="GO:0003676">
    <property type="term" value="F:nucleic acid binding"/>
    <property type="evidence" value="ECO:0007669"/>
    <property type="project" value="InterPro"/>
</dbReference>
<dbReference type="PANTHER" id="PTHR15314:SF1">
    <property type="entry name" value="RIBONUCLEASE P PROTEIN SUBUNIT P20"/>
    <property type="match status" value="1"/>
</dbReference>
<proteinExistence type="predicted"/>
<dbReference type="EMBL" id="JANBPT010000110">
    <property type="protein sequence ID" value="KAJ1927598.1"/>
    <property type="molecule type" value="Genomic_DNA"/>
</dbReference>
<dbReference type="GO" id="GO:0005655">
    <property type="term" value="C:nucleolar ribonuclease P complex"/>
    <property type="evidence" value="ECO:0007669"/>
    <property type="project" value="InterPro"/>
</dbReference>
<dbReference type="Pfam" id="PF12328">
    <property type="entry name" value="Rpp20"/>
    <property type="match status" value="1"/>
</dbReference>
<keyword evidence="2" id="KW-0819">tRNA processing</keyword>
<dbReference type="GO" id="GO:0000172">
    <property type="term" value="C:ribonuclease MRP complex"/>
    <property type="evidence" value="ECO:0007669"/>
    <property type="project" value="InterPro"/>
</dbReference>
<keyword evidence="5" id="KW-1185">Reference proteome</keyword>
<keyword evidence="3" id="KW-0539">Nucleus</keyword>
<accession>A0A9W8AIY1</accession>
<evidence type="ECO:0000256" key="3">
    <source>
        <dbReference type="ARBA" id="ARBA00023242"/>
    </source>
</evidence>
<sequence>MPKSTTATRTRTLVNKRAPLRPLSRPTDIYVSGRRAKSSIVPLIKRGLRLLLDDKHPEIYVHGLGAAIPTALSTALAIKERLRDQATVECYTSTTTLYDDILESSDPVSETTEDAAMDSLTDEDTETLVTSKRCNSSVRIVIALLPTAQVLLEKNRV</sequence>
<reference evidence="4" key="1">
    <citation type="submission" date="2022-07" db="EMBL/GenBank/DDBJ databases">
        <title>Phylogenomic reconstructions and comparative analyses of Kickxellomycotina fungi.</title>
        <authorList>
            <person name="Reynolds N.K."/>
            <person name="Stajich J.E."/>
            <person name="Barry K."/>
            <person name="Grigoriev I.V."/>
            <person name="Crous P."/>
            <person name="Smith M.E."/>
        </authorList>
    </citation>
    <scope>NUCLEOTIDE SEQUENCE</scope>
    <source>
        <strain evidence="4">RSA 861</strain>
    </source>
</reference>
<dbReference type="Gene3D" id="3.30.110.20">
    <property type="entry name" value="Alba-like domain"/>
    <property type="match status" value="1"/>
</dbReference>
<name>A0A9W8AIY1_9FUNG</name>
<organism evidence="4 5">
    <name type="scientific">Tieghemiomyces parasiticus</name>
    <dbReference type="NCBI Taxonomy" id="78921"/>
    <lineage>
        <taxon>Eukaryota</taxon>
        <taxon>Fungi</taxon>
        <taxon>Fungi incertae sedis</taxon>
        <taxon>Zoopagomycota</taxon>
        <taxon>Kickxellomycotina</taxon>
        <taxon>Dimargaritomycetes</taxon>
        <taxon>Dimargaritales</taxon>
        <taxon>Dimargaritaceae</taxon>
        <taxon>Tieghemiomyces</taxon>
    </lineage>
</organism>
<evidence type="ECO:0000256" key="2">
    <source>
        <dbReference type="ARBA" id="ARBA00022694"/>
    </source>
</evidence>
<dbReference type="GO" id="GO:0001682">
    <property type="term" value="P:tRNA 5'-leader removal"/>
    <property type="evidence" value="ECO:0007669"/>
    <property type="project" value="InterPro"/>
</dbReference>
<protein>
    <submittedName>
        <fullName evidence="4">Uncharacterized protein</fullName>
    </submittedName>
</protein>
<evidence type="ECO:0000256" key="1">
    <source>
        <dbReference type="ARBA" id="ARBA00004604"/>
    </source>
</evidence>
<dbReference type="InterPro" id="IPR036882">
    <property type="entry name" value="Alba-like_dom_sf"/>
</dbReference>
<evidence type="ECO:0000313" key="5">
    <source>
        <dbReference type="Proteomes" id="UP001150569"/>
    </source>
</evidence>
<comment type="subcellular location">
    <subcellularLocation>
        <location evidence="1">Nucleus</location>
        <location evidence="1">Nucleolus</location>
    </subcellularLocation>
</comment>
<dbReference type="AlphaFoldDB" id="A0A9W8AIY1"/>
<dbReference type="Proteomes" id="UP001150569">
    <property type="component" value="Unassembled WGS sequence"/>
</dbReference>
<evidence type="ECO:0000313" key="4">
    <source>
        <dbReference type="EMBL" id="KAJ1927598.1"/>
    </source>
</evidence>
<dbReference type="OrthoDB" id="416729at2759"/>
<dbReference type="PANTHER" id="PTHR15314">
    <property type="entry name" value="RIBONUCLEASE P PROTEIN SUBUNIT P20"/>
    <property type="match status" value="1"/>
</dbReference>
<dbReference type="SUPFAM" id="SSF82704">
    <property type="entry name" value="AlbA-like"/>
    <property type="match status" value="1"/>
</dbReference>
<gene>
    <name evidence="4" type="ORF">IWQ60_002777</name>
</gene>
<dbReference type="InterPro" id="IPR014612">
    <property type="entry name" value="Pop7/Rpp20"/>
</dbReference>
<comment type="caution">
    <text evidence="4">The sequence shown here is derived from an EMBL/GenBank/DDBJ whole genome shotgun (WGS) entry which is preliminary data.</text>
</comment>